<dbReference type="PANTHER" id="PTHR45184:SF1">
    <property type="entry name" value="DNAJ PROTEIN ERDJ3A"/>
    <property type="match status" value="1"/>
</dbReference>
<dbReference type="OrthoDB" id="298672at2759"/>
<feature type="chain" id="PRO_5012955236" description="Thioredoxin domain-containing protein" evidence="2">
    <location>
        <begin position="18"/>
        <end position="678"/>
    </location>
</feature>
<evidence type="ECO:0000313" key="4">
    <source>
        <dbReference type="EMBL" id="OMJ91586.1"/>
    </source>
</evidence>
<sequence>MPRILLILLSYLSLSSGLFTSPNEIQHILSKDLSPILENPDYMIMTIIHDEFSTGSIILSKVLEDLVPKYTNYIVFLAISCEREENLCNNNIMNSLPAFQAYIPGGINPYTSKPLIHERPYQGKITLKDISNFFNENIPYLGDFINVSSNEEFLAQEGNKVLLFTNKDKVPLIFRGLSSKYRDRFEFGVVWQNQTLLIRDYGIKKFPMLIVVEGDDVIEFEGNNDFDEISRFLDKYKANERRPQKAKKFFTYKTEVGDDNKFNQFPIVDLNAGNYGKYVLNNSGLYLVHFFKDKASPEWEDIKKDYNGIVKLANFNCKAEEEFEVCQEIGVKKYPSIRVFPMNSKRKSFELIFDSRKNLEDELSRELHYDITFIQENTVQKFINAVNEEFKVGIILIADGNPNLQFKALSSEDNFKEFVKFGNFKKPRETSLSVFSIKNYPSIIAFAKTENTEDMKFIEYTGKFDDYRSLYYFIDQEAIPIFLNNHKNKILEEDQEHIEIITTSTSFSLKCLKKPGLCLIGMFPGEITNKTFQSKAYKTLKNIKDSMEIRKLPVNFVILDGICQYELREYFGISEISLPNLGVFITNKKKGARLIGTLNFDDITSFVDGILREKLEIFDMSNISFKDGDCEDLNNIIENNEDEDILMEILSISDKEKNKSSDTKRANNKKGLKKNSDL</sequence>
<dbReference type="InterPro" id="IPR013766">
    <property type="entry name" value="Thioredoxin_domain"/>
</dbReference>
<accession>A0A1R2CRF2</accession>
<feature type="compositionally biased region" description="Basic and acidic residues" evidence="1">
    <location>
        <begin position="655"/>
        <end position="665"/>
    </location>
</feature>
<evidence type="ECO:0000256" key="2">
    <source>
        <dbReference type="SAM" id="SignalP"/>
    </source>
</evidence>
<feature type="domain" description="Thioredoxin" evidence="3">
    <location>
        <begin position="268"/>
        <end position="350"/>
    </location>
</feature>
<feature type="signal peptide" evidence="2">
    <location>
        <begin position="1"/>
        <end position="17"/>
    </location>
</feature>
<dbReference type="InterPro" id="IPR052842">
    <property type="entry name" value="ER_Co-chaperone"/>
</dbReference>
<dbReference type="Proteomes" id="UP000187209">
    <property type="component" value="Unassembled WGS sequence"/>
</dbReference>
<dbReference type="AlphaFoldDB" id="A0A1R2CRF2"/>
<protein>
    <recommendedName>
        <fullName evidence="3">Thioredoxin domain-containing protein</fullName>
    </recommendedName>
</protein>
<name>A0A1R2CRF2_9CILI</name>
<dbReference type="PANTHER" id="PTHR45184">
    <property type="entry name" value="DNAJ PROTEIN ERDJ3A"/>
    <property type="match status" value="1"/>
</dbReference>
<evidence type="ECO:0000259" key="3">
    <source>
        <dbReference type="Pfam" id="PF00085"/>
    </source>
</evidence>
<feature type="region of interest" description="Disordered" evidence="1">
    <location>
        <begin position="655"/>
        <end position="678"/>
    </location>
</feature>
<dbReference type="Pfam" id="PF00085">
    <property type="entry name" value="Thioredoxin"/>
    <property type="match status" value="1"/>
</dbReference>
<organism evidence="4 5">
    <name type="scientific">Stentor coeruleus</name>
    <dbReference type="NCBI Taxonomy" id="5963"/>
    <lineage>
        <taxon>Eukaryota</taxon>
        <taxon>Sar</taxon>
        <taxon>Alveolata</taxon>
        <taxon>Ciliophora</taxon>
        <taxon>Postciliodesmatophora</taxon>
        <taxon>Heterotrichea</taxon>
        <taxon>Heterotrichida</taxon>
        <taxon>Stentoridae</taxon>
        <taxon>Stentor</taxon>
    </lineage>
</organism>
<proteinExistence type="predicted"/>
<keyword evidence="2" id="KW-0732">Signal</keyword>
<evidence type="ECO:0000313" key="5">
    <source>
        <dbReference type="Proteomes" id="UP000187209"/>
    </source>
</evidence>
<dbReference type="Gene3D" id="3.40.30.10">
    <property type="entry name" value="Glutaredoxin"/>
    <property type="match status" value="2"/>
</dbReference>
<dbReference type="InterPro" id="IPR036249">
    <property type="entry name" value="Thioredoxin-like_sf"/>
</dbReference>
<dbReference type="EMBL" id="MPUH01000078">
    <property type="protein sequence ID" value="OMJ91586.1"/>
    <property type="molecule type" value="Genomic_DNA"/>
</dbReference>
<comment type="caution">
    <text evidence="4">The sequence shown here is derived from an EMBL/GenBank/DDBJ whole genome shotgun (WGS) entry which is preliminary data.</text>
</comment>
<dbReference type="SUPFAM" id="SSF52833">
    <property type="entry name" value="Thioredoxin-like"/>
    <property type="match status" value="3"/>
</dbReference>
<reference evidence="4 5" key="1">
    <citation type="submission" date="2016-11" db="EMBL/GenBank/DDBJ databases">
        <title>The macronuclear genome of Stentor coeruleus: a giant cell with tiny introns.</title>
        <authorList>
            <person name="Slabodnick M."/>
            <person name="Ruby J.G."/>
            <person name="Reiff S.B."/>
            <person name="Swart E.C."/>
            <person name="Gosai S."/>
            <person name="Prabakaran S."/>
            <person name="Witkowska E."/>
            <person name="Larue G.E."/>
            <person name="Fisher S."/>
            <person name="Freeman R.M."/>
            <person name="Gunawardena J."/>
            <person name="Chu W."/>
            <person name="Stover N.A."/>
            <person name="Gregory B.D."/>
            <person name="Nowacki M."/>
            <person name="Derisi J."/>
            <person name="Roy S.W."/>
            <person name="Marshall W.F."/>
            <person name="Sood P."/>
        </authorList>
    </citation>
    <scope>NUCLEOTIDE SEQUENCE [LARGE SCALE GENOMIC DNA]</scope>
    <source>
        <strain evidence="4">WM001</strain>
    </source>
</reference>
<keyword evidence="5" id="KW-1185">Reference proteome</keyword>
<gene>
    <name evidence="4" type="ORF">SteCoe_5844</name>
</gene>
<feature type="compositionally biased region" description="Basic residues" evidence="1">
    <location>
        <begin position="666"/>
        <end position="678"/>
    </location>
</feature>
<evidence type="ECO:0000256" key="1">
    <source>
        <dbReference type="SAM" id="MobiDB-lite"/>
    </source>
</evidence>